<organism evidence="5 6">
    <name type="scientific">Heterorhabditis bacteriophora</name>
    <name type="common">Entomopathogenic nematode worm</name>
    <dbReference type="NCBI Taxonomy" id="37862"/>
    <lineage>
        <taxon>Eukaryota</taxon>
        <taxon>Metazoa</taxon>
        <taxon>Ecdysozoa</taxon>
        <taxon>Nematoda</taxon>
        <taxon>Chromadorea</taxon>
        <taxon>Rhabditida</taxon>
        <taxon>Rhabditina</taxon>
        <taxon>Rhabditomorpha</taxon>
        <taxon>Strongyloidea</taxon>
        <taxon>Heterorhabditidae</taxon>
        <taxon>Heterorhabditis</taxon>
    </lineage>
</organism>
<evidence type="ECO:0000259" key="4">
    <source>
        <dbReference type="Pfam" id="PF23626"/>
    </source>
</evidence>
<feature type="compositionally biased region" description="Basic and acidic residues" evidence="2">
    <location>
        <begin position="135"/>
        <end position="147"/>
    </location>
</feature>
<evidence type="ECO:0000313" key="5">
    <source>
        <dbReference type="Proteomes" id="UP000095283"/>
    </source>
</evidence>
<feature type="region of interest" description="Disordered" evidence="2">
    <location>
        <begin position="474"/>
        <end position="515"/>
    </location>
</feature>
<feature type="domain" description="aECM cysteine-cradle" evidence="4">
    <location>
        <begin position="742"/>
        <end position="791"/>
    </location>
</feature>
<feature type="coiled-coil region" evidence="1">
    <location>
        <begin position="531"/>
        <end position="558"/>
    </location>
</feature>
<dbReference type="AlphaFoldDB" id="A0A1I7XV62"/>
<reference evidence="6" key="1">
    <citation type="submission" date="2016-11" db="UniProtKB">
        <authorList>
            <consortium name="WormBaseParasite"/>
        </authorList>
    </citation>
    <scope>IDENTIFICATION</scope>
</reference>
<dbReference type="Proteomes" id="UP000095283">
    <property type="component" value="Unplaced"/>
</dbReference>
<feature type="region of interest" description="Disordered" evidence="2">
    <location>
        <begin position="369"/>
        <end position="393"/>
    </location>
</feature>
<feature type="compositionally biased region" description="Basic and acidic residues" evidence="2">
    <location>
        <begin position="108"/>
        <end position="124"/>
    </location>
</feature>
<sequence>MRTPLLLYSGVFLVVQNLAENSIYNGTTENHEQLGVNNSVRPNSVTVFNEKKDNEHLENSSLPNTDLKFENKIGEEKYTKEKISREEIHQRKDKHKRRAEKIRRKKEKDRQRQLEDRMERERVLQKGKQRLNKKIQSERNEELEKKRQEMLRVRQKELRKSLEEQKRKRTEEIRKEQERQKEIIENTQNNEKNDEEEIRILERKIQQLKEEQQRKIKELMVEEEQKILTEHIKHNNTDRKRLIEEKQRQTELNEQIISTEQVKQGNIIQSNEELRQKLKKQEIELIRKNAEEEWIAETNRKQGELDKQKHIEIQEQNKKQESIQKKEQKVLKQIEADEIHQRRENEHVKGNDERNQAFEQEKLQMEELNEKGKDIEEKKDLKGEQKEQKKNEEQVKVIKNFGKKEGIEEDLYGKEKHMIEERYRDVEKNQDQKKHEEKVEIKLIKEEMDAEKLAGKMKNSNETRLTRRKARIEKLKKQQESTVTTVKVEEIQKKRENKGRQMKKNEDGEEQGGKQNDELLSAAAAFQAKRIMQALKYREHLAKEREKLEADLKNMEKNGFDDEIEIEVKRVKKTKKMKRKRKKKNRKNHVHIDGIKISHNDKVGENVDLKVRAFLYFTYVDASESFLGGWTDISSENNTAQAIIPQNSPTAYSAQSLLLNADTPSNEYLKAYYEQYYKEWYRNHNQAMATTTSSPQETLVQQSRQIMTESVQVEPGKTKNEKENVADTRSANQINLTKTQLDHMCLDIKQTTKAFGITDAKKFASNNCMMIQMYYRQVTCEQIIHVVEYCEPVLKQ</sequence>
<name>A0A1I7XV62_HETBA</name>
<evidence type="ECO:0000256" key="2">
    <source>
        <dbReference type="SAM" id="MobiDB-lite"/>
    </source>
</evidence>
<keyword evidence="3" id="KW-0732">Signal</keyword>
<evidence type="ECO:0000256" key="1">
    <source>
        <dbReference type="SAM" id="Coils"/>
    </source>
</evidence>
<protein>
    <submittedName>
        <fullName evidence="6">Trichohyalin</fullName>
    </submittedName>
</protein>
<feature type="region of interest" description="Disordered" evidence="2">
    <location>
        <begin position="85"/>
        <end position="147"/>
    </location>
</feature>
<feature type="compositionally biased region" description="Basic and acidic residues" evidence="2">
    <location>
        <begin position="503"/>
        <end position="515"/>
    </location>
</feature>
<feature type="signal peptide" evidence="3">
    <location>
        <begin position="1"/>
        <end position="19"/>
    </location>
</feature>
<keyword evidence="5" id="KW-1185">Reference proteome</keyword>
<accession>A0A1I7XV62</accession>
<evidence type="ECO:0000313" key="6">
    <source>
        <dbReference type="WBParaSite" id="Hba_21649"/>
    </source>
</evidence>
<dbReference type="InterPro" id="IPR055352">
    <property type="entry name" value="CCD_aECM"/>
</dbReference>
<dbReference type="WBParaSite" id="Hba_21649">
    <property type="protein sequence ID" value="Hba_21649"/>
    <property type="gene ID" value="Hba_21649"/>
</dbReference>
<proteinExistence type="predicted"/>
<dbReference type="Pfam" id="PF23626">
    <property type="entry name" value="CCD_aECM"/>
    <property type="match status" value="1"/>
</dbReference>
<feature type="region of interest" description="Disordered" evidence="2">
    <location>
        <begin position="314"/>
        <end position="355"/>
    </location>
</feature>
<feature type="compositionally biased region" description="Basic residues" evidence="2">
    <location>
        <begin position="91"/>
        <end position="107"/>
    </location>
</feature>
<feature type="chain" id="PRO_5009311426" evidence="3">
    <location>
        <begin position="20"/>
        <end position="796"/>
    </location>
</feature>
<keyword evidence="1" id="KW-0175">Coiled coil</keyword>
<evidence type="ECO:0000256" key="3">
    <source>
        <dbReference type="SAM" id="SignalP"/>
    </source>
</evidence>